<proteinExistence type="predicted"/>
<keyword evidence="1" id="KW-0808">Transferase</keyword>
<organism evidence="1 2">
    <name type="scientific">Bacillus paramycoides</name>
    <dbReference type="NCBI Taxonomy" id="2026194"/>
    <lineage>
        <taxon>Bacteria</taxon>
        <taxon>Bacillati</taxon>
        <taxon>Bacillota</taxon>
        <taxon>Bacilli</taxon>
        <taxon>Bacillales</taxon>
        <taxon>Bacillaceae</taxon>
        <taxon>Bacillus</taxon>
        <taxon>Bacillus cereus group</taxon>
    </lineage>
</organism>
<evidence type="ECO:0000313" key="1">
    <source>
        <dbReference type="EMBL" id="MED1568640.1"/>
    </source>
</evidence>
<dbReference type="GO" id="GO:0016301">
    <property type="term" value="F:kinase activity"/>
    <property type="evidence" value="ECO:0007669"/>
    <property type="project" value="UniProtKB-KW"/>
</dbReference>
<protein>
    <submittedName>
        <fullName evidence="1">CotH kinase family protein</fullName>
    </submittedName>
</protein>
<dbReference type="InterPro" id="IPR013783">
    <property type="entry name" value="Ig-like_fold"/>
</dbReference>
<keyword evidence="2" id="KW-1185">Reference proteome</keyword>
<comment type="caution">
    <text evidence="1">The sequence shown here is derived from an EMBL/GenBank/DDBJ whole genome shotgun (WGS) entry which is preliminary data.</text>
</comment>
<reference evidence="1 2" key="1">
    <citation type="submission" date="2023-03" db="EMBL/GenBank/DDBJ databases">
        <title>Bacillus Genome Sequencing.</title>
        <authorList>
            <person name="Dunlap C."/>
        </authorList>
    </citation>
    <scope>NUCLEOTIDE SEQUENCE [LARGE SCALE GENOMIC DNA]</scope>
    <source>
        <strain evidence="1 2">B-615</strain>
    </source>
</reference>
<accession>A0ABU6N0L7</accession>
<dbReference type="PANTHER" id="PTHR40050">
    <property type="entry name" value="INNER SPORE COAT PROTEIN H"/>
    <property type="match status" value="1"/>
</dbReference>
<name>A0ABU6N0L7_9BACI</name>
<dbReference type="InterPro" id="IPR014867">
    <property type="entry name" value="Spore_coat_CotH_CotH2/3/7"/>
</dbReference>
<evidence type="ECO:0000313" key="2">
    <source>
        <dbReference type="Proteomes" id="UP001309448"/>
    </source>
</evidence>
<dbReference type="Gene3D" id="2.60.40.10">
    <property type="entry name" value="Immunoglobulins"/>
    <property type="match status" value="1"/>
</dbReference>
<gene>
    <name evidence="1" type="ORF">P4U88_22685</name>
</gene>
<dbReference type="PROSITE" id="PS51257">
    <property type="entry name" value="PROKAR_LIPOPROTEIN"/>
    <property type="match status" value="1"/>
</dbReference>
<dbReference type="PANTHER" id="PTHR40050:SF1">
    <property type="entry name" value="INNER SPORE COAT PROTEIN H"/>
    <property type="match status" value="1"/>
</dbReference>
<sequence length="571" mass="65962">MKLRNSIGLPVIMVLMISGCSLPNESSKTASTKEARQSINAEAQTIDDLVEDRKVYDNDKADSIINLYVTVLSEPGQGTFHTMNHWYDTGENQGDPPKLSAIVQEGSPDGPQKDSWGYGTDAANSSIEIRGNTSRLVPQKSYQIKLAKSAGLWHGQTSIDLNKHYGDLTRVRQKLSFDMFKEIPNITSLRTQFVHLHVKDLTVDTPDKQFIDYGLFTHVEQPNKRFLYNHGLDPNAHLYKATLFEFFRYPEQLKLATDPKYNKKEFDKVLQIKGSEDHEKLIKMLDAVNDYKQNINNVIEKYFNRENYLTWLASNLLMANIDTDAQNFYLYSPLNSNKFYFLPWDYDAAWGQQAEETEIHPGFTAKWQLGISNYWGSVLHRRFLKDPKNLEDLGKKVEEVAKILNKEKIKELTDKYLPIANQYVKNPPDLNWLPYKVENFGKSYESLVNIPEQNKDTYYKSLENPMPIYLDDPKFENGAYSFAWDSSYDFQGDDLTYDFQVSQSIDFSSVYVEQKGLTITSAKVPQNQLRTGKNYWRVIVKDSKGHTQIAFDRLKGDDNIWYNGQKEFITK</sequence>
<dbReference type="Pfam" id="PF08757">
    <property type="entry name" value="CotH"/>
    <property type="match status" value="1"/>
</dbReference>
<dbReference type="RefSeq" id="WP_327921482.1">
    <property type="nucleotide sequence ID" value="NZ_JARMDB010000026.1"/>
</dbReference>
<keyword evidence="1" id="KW-0418">Kinase</keyword>
<dbReference type="EMBL" id="JARMDB010000026">
    <property type="protein sequence ID" value="MED1568640.1"/>
    <property type="molecule type" value="Genomic_DNA"/>
</dbReference>
<dbReference type="Proteomes" id="UP001309448">
    <property type="component" value="Unassembled WGS sequence"/>
</dbReference>